<dbReference type="EMBL" id="FNOU01000001">
    <property type="protein sequence ID" value="SDX31611.1"/>
    <property type="molecule type" value="Genomic_DNA"/>
</dbReference>
<dbReference type="RefSeq" id="WP_176770773.1">
    <property type="nucleotide sequence ID" value="NZ_FNOU01000001.1"/>
</dbReference>
<sequence length="156" mass="18409">MAYTKGQETKNAFVLMTYKKLTEQNASTLTVRQLAGELGYSPAVLYRYFDSLEEVVVVASVRFLNQYMMEYARLLDSDLDLLEVYIEGWQLFNSHAFERPDIYYGLFWGEYNNVFENAIAEYFEIFPFSGSDRFLANYYTIAAPILLLWRECWRKV</sequence>
<dbReference type="STRING" id="1528.SAMN04488579_101128"/>
<keyword evidence="1 2" id="KW-0238">DNA-binding</keyword>
<dbReference type="InterPro" id="IPR009057">
    <property type="entry name" value="Homeodomain-like_sf"/>
</dbReference>
<evidence type="ECO:0000259" key="3">
    <source>
        <dbReference type="PROSITE" id="PS50977"/>
    </source>
</evidence>
<dbReference type="InterPro" id="IPR001647">
    <property type="entry name" value="HTH_TetR"/>
</dbReference>
<proteinExistence type="predicted"/>
<dbReference type="Pfam" id="PF00440">
    <property type="entry name" value="TetR_N"/>
    <property type="match status" value="1"/>
</dbReference>
<protein>
    <submittedName>
        <fullName evidence="4">Regulatory protein, tetR family</fullName>
    </submittedName>
</protein>
<evidence type="ECO:0000256" key="2">
    <source>
        <dbReference type="PROSITE-ProRule" id="PRU00335"/>
    </source>
</evidence>
<dbReference type="AlphaFoldDB" id="A0A1H3AQD2"/>
<dbReference type="Gene3D" id="1.10.357.10">
    <property type="entry name" value="Tetracycline Repressor, domain 2"/>
    <property type="match status" value="1"/>
</dbReference>
<dbReference type="PROSITE" id="PS50977">
    <property type="entry name" value="HTH_TETR_2"/>
    <property type="match status" value="1"/>
</dbReference>
<gene>
    <name evidence="4" type="ORF">SAMN04488579_101128</name>
</gene>
<name>A0A1H3AQD2_EUBBA</name>
<evidence type="ECO:0000313" key="5">
    <source>
        <dbReference type="Proteomes" id="UP000199652"/>
    </source>
</evidence>
<dbReference type="Proteomes" id="UP000199652">
    <property type="component" value="Unassembled WGS sequence"/>
</dbReference>
<dbReference type="SUPFAM" id="SSF46689">
    <property type="entry name" value="Homeodomain-like"/>
    <property type="match status" value="1"/>
</dbReference>
<organism evidence="4 5">
    <name type="scientific">Eubacterium barkeri</name>
    <name type="common">Clostridium barkeri</name>
    <dbReference type="NCBI Taxonomy" id="1528"/>
    <lineage>
        <taxon>Bacteria</taxon>
        <taxon>Bacillati</taxon>
        <taxon>Bacillota</taxon>
        <taxon>Clostridia</taxon>
        <taxon>Eubacteriales</taxon>
        <taxon>Eubacteriaceae</taxon>
        <taxon>Eubacterium</taxon>
    </lineage>
</organism>
<evidence type="ECO:0000256" key="1">
    <source>
        <dbReference type="ARBA" id="ARBA00023125"/>
    </source>
</evidence>
<dbReference type="GO" id="GO:0003677">
    <property type="term" value="F:DNA binding"/>
    <property type="evidence" value="ECO:0007669"/>
    <property type="project" value="UniProtKB-UniRule"/>
</dbReference>
<feature type="domain" description="HTH tetR-type" evidence="3">
    <location>
        <begin position="7"/>
        <end position="67"/>
    </location>
</feature>
<reference evidence="5" key="1">
    <citation type="submission" date="2016-10" db="EMBL/GenBank/DDBJ databases">
        <authorList>
            <person name="Varghese N."/>
            <person name="Submissions S."/>
        </authorList>
    </citation>
    <scope>NUCLEOTIDE SEQUENCE [LARGE SCALE GENOMIC DNA]</scope>
    <source>
        <strain evidence="5">VPI 5359</strain>
    </source>
</reference>
<feature type="DNA-binding region" description="H-T-H motif" evidence="2">
    <location>
        <begin position="30"/>
        <end position="49"/>
    </location>
</feature>
<evidence type="ECO:0000313" key="4">
    <source>
        <dbReference type="EMBL" id="SDX31611.1"/>
    </source>
</evidence>
<accession>A0A1H3AQD2</accession>
<keyword evidence="5" id="KW-1185">Reference proteome</keyword>